<reference evidence="1 2" key="1">
    <citation type="submission" date="2014-07" db="EMBL/GenBank/DDBJ databases">
        <title>Unique and conserved regions in Vibrio harveyi and related species in comparison with the shrimp pathogen Vibrio harveyi CAIM 1792.</title>
        <authorList>
            <person name="Espinoza-Valles I."/>
            <person name="Vora G."/>
            <person name="Leekitcharoenphon P."/>
            <person name="Ussery D."/>
            <person name="Hoj L."/>
            <person name="Gomez-Gil B."/>
        </authorList>
    </citation>
    <scope>NUCLEOTIDE SEQUENCE [LARGE SCALE GENOMIC DNA]</scope>
    <source>
        <strain evidence="2">CAIM 1854 / LMG 25443</strain>
    </source>
</reference>
<proteinExistence type="predicted"/>
<dbReference type="Proteomes" id="UP000031586">
    <property type="component" value="Unassembled WGS sequence"/>
</dbReference>
<dbReference type="AlphaFoldDB" id="A0A0C1ZGP7"/>
<organism evidence="1 2">
    <name type="scientific">Vibrio owensii CAIM 1854 = LMG 25443</name>
    <dbReference type="NCBI Taxonomy" id="1229493"/>
    <lineage>
        <taxon>Bacteria</taxon>
        <taxon>Pseudomonadati</taxon>
        <taxon>Pseudomonadota</taxon>
        <taxon>Gammaproteobacteria</taxon>
        <taxon>Vibrionales</taxon>
        <taxon>Vibrionaceae</taxon>
        <taxon>Vibrio</taxon>
    </lineage>
</organism>
<sequence>MPKITLLLLATTVAMGITGAAFCVGVTYAFTQLPIEQILSSL</sequence>
<evidence type="ECO:0000313" key="1">
    <source>
        <dbReference type="EMBL" id="KIF52361.1"/>
    </source>
</evidence>
<dbReference type="GeneID" id="74354171"/>
<evidence type="ECO:0000313" key="2">
    <source>
        <dbReference type="Proteomes" id="UP000031586"/>
    </source>
</evidence>
<dbReference type="RefSeq" id="WP_009706253.1">
    <property type="nucleotide sequence ID" value="NZ_BAOH01000007.1"/>
</dbReference>
<dbReference type="PATRIC" id="fig|1229493.5.peg.2053"/>
<dbReference type="EMBL" id="JPRD01000023">
    <property type="protein sequence ID" value="KIF52361.1"/>
    <property type="molecule type" value="Genomic_DNA"/>
</dbReference>
<protein>
    <submittedName>
        <fullName evidence="1">Membrane protein</fullName>
    </submittedName>
</protein>
<comment type="caution">
    <text evidence="1">The sequence shown here is derived from an EMBL/GenBank/DDBJ whole genome shotgun (WGS) entry which is preliminary data.</text>
</comment>
<gene>
    <name evidence="1" type="ORF">H735_14555</name>
</gene>
<name>A0A0C1ZGP7_9VIBR</name>
<accession>A0A0C1ZGP7</accession>